<feature type="region of interest" description="Disordered" evidence="2">
    <location>
        <begin position="1"/>
        <end position="23"/>
    </location>
</feature>
<dbReference type="PANTHER" id="PTHR14826:SF6">
    <property type="entry name" value="ANGIOMOTIN"/>
    <property type="match status" value="1"/>
</dbReference>
<dbReference type="GO" id="GO:0030334">
    <property type="term" value="P:regulation of cell migration"/>
    <property type="evidence" value="ECO:0007669"/>
    <property type="project" value="TreeGrafter"/>
</dbReference>
<dbReference type="GO" id="GO:0030036">
    <property type="term" value="P:actin cytoskeleton organization"/>
    <property type="evidence" value="ECO:0007669"/>
    <property type="project" value="TreeGrafter"/>
</dbReference>
<keyword evidence="1" id="KW-0175">Coiled coil</keyword>
<evidence type="ECO:0000256" key="2">
    <source>
        <dbReference type="SAM" id="MobiDB-lite"/>
    </source>
</evidence>
<proteinExistence type="predicted"/>
<dbReference type="GO" id="GO:0038023">
    <property type="term" value="F:signaling receptor activity"/>
    <property type="evidence" value="ECO:0007669"/>
    <property type="project" value="TreeGrafter"/>
</dbReference>
<comment type="caution">
    <text evidence="3">The sequence shown here is derived from an EMBL/GenBank/DDBJ whole genome shotgun (WGS) entry which is preliminary data.</text>
</comment>
<feature type="coiled-coil region" evidence="1">
    <location>
        <begin position="31"/>
        <end position="82"/>
    </location>
</feature>
<organism evidence="3 4">
    <name type="scientific">Anguilla anguilla</name>
    <name type="common">European freshwater eel</name>
    <name type="synonym">Muraena anguilla</name>
    <dbReference type="NCBI Taxonomy" id="7936"/>
    <lineage>
        <taxon>Eukaryota</taxon>
        <taxon>Metazoa</taxon>
        <taxon>Chordata</taxon>
        <taxon>Craniata</taxon>
        <taxon>Vertebrata</taxon>
        <taxon>Euteleostomi</taxon>
        <taxon>Actinopterygii</taxon>
        <taxon>Neopterygii</taxon>
        <taxon>Teleostei</taxon>
        <taxon>Anguilliformes</taxon>
        <taxon>Anguillidae</taxon>
        <taxon>Anguilla</taxon>
    </lineage>
</organism>
<dbReference type="GO" id="GO:0001525">
    <property type="term" value="P:angiogenesis"/>
    <property type="evidence" value="ECO:0007669"/>
    <property type="project" value="TreeGrafter"/>
</dbReference>
<evidence type="ECO:0008006" key="5">
    <source>
        <dbReference type="Google" id="ProtNLM"/>
    </source>
</evidence>
<dbReference type="GO" id="GO:0031410">
    <property type="term" value="C:cytoplasmic vesicle"/>
    <property type="evidence" value="ECO:0007669"/>
    <property type="project" value="TreeGrafter"/>
</dbReference>
<dbReference type="PANTHER" id="PTHR14826">
    <property type="entry name" value="ANGIOMOTIN"/>
    <property type="match status" value="1"/>
</dbReference>
<sequence>MSAPRSHSHAPPQQQQYPPPHALQGEPYVMVARAQQMVEMLSQENHLLKQEMEICCDKVAKYQKLETEIQLVSEAYENLVKSSSKREALEKTMRNKLELEKKPLRLWLDAQARLRGEIPWLQSQTHRNIPPSEMFLLLAAQRLLPSPRVDGEPFSCFCIQ</sequence>
<dbReference type="GO" id="GO:0005923">
    <property type="term" value="C:bicellular tight junction"/>
    <property type="evidence" value="ECO:0007669"/>
    <property type="project" value="TreeGrafter"/>
</dbReference>
<dbReference type="InterPro" id="IPR051747">
    <property type="entry name" value="Angiomotin-like"/>
</dbReference>
<dbReference type="Proteomes" id="UP001044222">
    <property type="component" value="Chromosome 8"/>
</dbReference>
<reference evidence="3" key="1">
    <citation type="submission" date="2021-01" db="EMBL/GenBank/DDBJ databases">
        <title>A chromosome-scale assembly of European eel, Anguilla anguilla.</title>
        <authorList>
            <person name="Henkel C."/>
            <person name="Jong-Raadsen S.A."/>
            <person name="Dufour S."/>
            <person name="Weltzien F.-A."/>
            <person name="Palstra A.P."/>
            <person name="Pelster B."/>
            <person name="Spaink H.P."/>
            <person name="Van Den Thillart G.E."/>
            <person name="Jansen H."/>
            <person name="Zahm M."/>
            <person name="Klopp C."/>
            <person name="Cedric C."/>
            <person name="Louis A."/>
            <person name="Berthelot C."/>
            <person name="Parey E."/>
            <person name="Roest Crollius H."/>
            <person name="Montfort J."/>
            <person name="Robinson-Rechavi M."/>
            <person name="Bucao C."/>
            <person name="Bouchez O."/>
            <person name="Gislard M."/>
            <person name="Lluch J."/>
            <person name="Milhes M."/>
            <person name="Lampietro C."/>
            <person name="Lopez Roques C."/>
            <person name="Donnadieu C."/>
            <person name="Braasch I."/>
            <person name="Desvignes T."/>
            <person name="Postlethwait J."/>
            <person name="Bobe J."/>
            <person name="Guiguen Y."/>
            <person name="Dirks R."/>
        </authorList>
    </citation>
    <scope>NUCLEOTIDE SEQUENCE</scope>
    <source>
        <strain evidence="3">Tag_6206</strain>
        <tissue evidence="3">Liver</tissue>
    </source>
</reference>
<dbReference type="GO" id="GO:0003365">
    <property type="term" value="P:establishment of cell polarity involved in ameboidal cell migration"/>
    <property type="evidence" value="ECO:0007669"/>
    <property type="project" value="TreeGrafter"/>
</dbReference>
<dbReference type="AlphaFoldDB" id="A0A9D3MCM6"/>
<gene>
    <name evidence="3" type="ORF">ANANG_G00148560</name>
</gene>
<protein>
    <recommendedName>
        <fullName evidence="5">Angiomotin C-terminal domain-containing protein</fullName>
    </recommendedName>
</protein>
<dbReference type="GO" id="GO:0035329">
    <property type="term" value="P:hippo signaling"/>
    <property type="evidence" value="ECO:0007669"/>
    <property type="project" value="TreeGrafter"/>
</dbReference>
<dbReference type="GO" id="GO:0005886">
    <property type="term" value="C:plasma membrane"/>
    <property type="evidence" value="ECO:0007669"/>
    <property type="project" value="TreeGrafter"/>
</dbReference>
<evidence type="ECO:0000256" key="1">
    <source>
        <dbReference type="SAM" id="Coils"/>
    </source>
</evidence>
<keyword evidence="4" id="KW-1185">Reference proteome</keyword>
<accession>A0A9D3MCM6</accession>
<evidence type="ECO:0000313" key="4">
    <source>
        <dbReference type="Proteomes" id="UP001044222"/>
    </source>
</evidence>
<dbReference type="GO" id="GO:0030027">
    <property type="term" value="C:lamellipodium"/>
    <property type="evidence" value="ECO:0007669"/>
    <property type="project" value="TreeGrafter"/>
</dbReference>
<name>A0A9D3MCM6_ANGAN</name>
<evidence type="ECO:0000313" key="3">
    <source>
        <dbReference type="EMBL" id="KAG5843233.1"/>
    </source>
</evidence>
<dbReference type="EMBL" id="JAFIRN010000008">
    <property type="protein sequence ID" value="KAG5843233.1"/>
    <property type="molecule type" value="Genomic_DNA"/>
</dbReference>